<dbReference type="EMBL" id="NEDP02003775">
    <property type="protein sequence ID" value="OWF47764.1"/>
    <property type="molecule type" value="Genomic_DNA"/>
</dbReference>
<dbReference type="InterPro" id="IPR002018">
    <property type="entry name" value="CarbesteraseB"/>
</dbReference>
<dbReference type="Proteomes" id="UP000242188">
    <property type="component" value="Unassembled WGS sequence"/>
</dbReference>
<dbReference type="AlphaFoldDB" id="A0A210QG92"/>
<dbReference type="GO" id="GO:0016787">
    <property type="term" value="F:hydrolase activity"/>
    <property type="evidence" value="ECO:0007669"/>
    <property type="project" value="UniProtKB-KW"/>
</dbReference>
<gene>
    <name evidence="5" type="ORF">KP79_PYT06227</name>
</gene>
<evidence type="ECO:0000256" key="1">
    <source>
        <dbReference type="ARBA" id="ARBA00005964"/>
    </source>
</evidence>
<keyword evidence="6" id="KW-1185">Reference proteome</keyword>
<evidence type="ECO:0000256" key="3">
    <source>
        <dbReference type="RuleBase" id="RU361235"/>
    </source>
</evidence>
<evidence type="ECO:0000259" key="4">
    <source>
        <dbReference type="Pfam" id="PF00135"/>
    </source>
</evidence>
<comment type="caution">
    <text evidence="5">The sequence shown here is derived from an EMBL/GenBank/DDBJ whole genome shotgun (WGS) entry which is preliminary data.</text>
</comment>
<comment type="similarity">
    <text evidence="1 3">Belongs to the type-B carboxylesterase/lipase family.</text>
</comment>
<dbReference type="PROSITE" id="PS00122">
    <property type="entry name" value="CARBOXYLESTERASE_B_1"/>
    <property type="match status" value="1"/>
</dbReference>
<dbReference type="OrthoDB" id="408631at2759"/>
<evidence type="ECO:0000256" key="2">
    <source>
        <dbReference type="ARBA" id="ARBA00022801"/>
    </source>
</evidence>
<organism evidence="5 6">
    <name type="scientific">Mizuhopecten yessoensis</name>
    <name type="common">Japanese scallop</name>
    <name type="synonym">Patinopecten yessoensis</name>
    <dbReference type="NCBI Taxonomy" id="6573"/>
    <lineage>
        <taxon>Eukaryota</taxon>
        <taxon>Metazoa</taxon>
        <taxon>Spiralia</taxon>
        <taxon>Lophotrochozoa</taxon>
        <taxon>Mollusca</taxon>
        <taxon>Bivalvia</taxon>
        <taxon>Autobranchia</taxon>
        <taxon>Pteriomorphia</taxon>
        <taxon>Pectinida</taxon>
        <taxon>Pectinoidea</taxon>
        <taxon>Pectinidae</taxon>
        <taxon>Mizuhopecten</taxon>
    </lineage>
</organism>
<sequence>MKPHILYGWLQYAMIACTSCLSFPTIDTPSGPIKGVVVPALGKDIVQFRNVPYAKPPVGNLRFQKTLPVEPWNETLDGTVFGPSCMQDISLFPDMWENAENTEVSEDCLQLNIYVPGAVSTEVNKPVMFWIHGGAFVTGNSWGYDASFLALKDVIVVTINYRLGIFGFLSTEDAALPSNFGLWDMIEALKWVNKNIASFGGDPESVTVFGESAGGFAVSCLAVIPNTARLFRRIIPQSGPAVSFMGIAQNPARAAKATGKFVGCIIDEDLDVDNNVLVSCLKKKTSDELVKAQSDPGTQFFGKFTLSQVIWPSVDGELLRRSPLDSLNDPKSEESIYFRSLDMLAGTTDNEGSIMPFILGMLQEPMGFNLTEGIPTSVLCKSVAPTLALEMFKDETIVSDLLCKEYSDDNIKQQSRNIVNLFADSWFVSPTVQLLDFHAKDKTSPNTYHYLYTKTLNFSFIFPEYSWMEGARHAAELPYMFGPKGRNEIYASLSSDEGRAFTDVLVTYWTNFAKTGNPNGRGLAPWTAFSCKDRDYLELNTQPVPGQNLYERRMKFLLHDIPNKIKNNVKTEL</sequence>
<name>A0A210QG92_MIZYE</name>
<dbReference type="InterPro" id="IPR029058">
    <property type="entry name" value="AB_hydrolase_fold"/>
</dbReference>
<dbReference type="Gene3D" id="3.40.50.1820">
    <property type="entry name" value="alpha/beta hydrolase"/>
    <property type="match status" value="1"/>
</dbReference>
<dbReference type="PANTHER" id="PTHR43903">
    <property type="entry name" value="NEUROLIGIN"/>
    <property type="match status" value="1"/>
</dbReference>
<evidence type="ECO:0000313" key="6">
    <source>
        <dbReference type="Proteomes" id="UP000242188"/>
    </source>
</evidence>
<feature type="signal peptide" evidence="3">
    <location>
        <begin position="1"/>
        <end position="20"/>
    </location>
</feature>
<reference evidence="5 6" key="1">
    <citation type="journal article" date="2017" name="Nat. Ecol. Evol.">
        <title>Scallop genome provides insights into evolution of bilaterian karyotype and development.</title>
        <authorList>
            <person name="Wang S."/>
            <person name="Zhang J."/>
            <person name="Jiao W."/>
            <person name="Li J."/>
            <person name="Xun X."/>
            <person name="Sun Y."/>
            <person name="Guo X."/>
            <person name="Huan P."/>
            <person name="Dong B."/>
            <person name="Zhang L."/>
            <person name="Hu X."/>
            <person name="Sun X."/>
            <person name="Wang J."/>
            <person name="Zhao C."/>
            <person name="Wang Y."/>
            <person name="Wang D."/>
            <person name="Huang X."/>
            <person name="Wang R."/>
            <person name="Lv J."/>
            <person name="Li Y."/>
            <person name="Zhang Z."/>
            <person name="Liu B."/>
            <person name="Lu W."/>
            <person name="Hui Y."/>
            <person name="Liang J."/>
            <person name="Zhou Z."/>
            <person name="Hou R."/>
            <person name="Li X."/>
            <person name="Liu Y."/>
            <person name="Li H."/>
            <person name="Ning X."/>
            <person name="Lin Y."/>
            <person name="Zhao L."/>
            <person name="Xing Q."/>
            <person name="Dou J."/>
            <person name="Li Y."/>
            <person name="Mao J."/>
            <person name="Guo H."/>
            <person name="Dou H."/>
            <person name="Li T."/>
            <person name="Mu C."/>
            <person name="Jiang W."/>
            <person name="Fu Q."/>
            <person name="Fu X."/>
            <person name="Miao Y."/>
            <person name="Liu J."/>
            <person name="Yu Q."/>
            <person name="Li R."/>
            <person name="Liao H."/>
            <person name="Li X."/>
            <person name="Kong Y."/>
            <person name="Jiang Z."/>
            <person name="Chourrout D."/>
            <person name="Li R."/>
            <person name="Bao Z."/>
        </authorList>
    </citation>
    <scope>NUCLEOTIDE SEQUENCE [LARGE SCALE GENOMIC DNA]</scope>
    <source>
        <strain evidence="5 6">PY_sf001</strain>
    </source>
</reference>
<dbReference type="ESTHER" id="mizye-a0a210qg92">
    <property type="family name" value="Carb_B_Mollusca"/>
</dbReference>
<dbReference type="InterPro" id="IPR051093">
    <property type="entry name" value="Neuroligin/BSAL"/>
</dbReference>
<keyword evidence="3" id="KW-0732">Signal</keyword>
<evidence type="ECO:0000313" key="5">
    <source>
        <dbReference type="EMBL" id="OWF47764.1"/>
    </source>
</evidence>
<dbReference type="SUPFAM" id="SSF53474">
    <property type="entry name" value="alpha/beta-Hydrolases"/>
    <property type="match status" value="1"/>
</dbReference>
<keyword evidence="2 3" id="KW-0378">Hydrolase</keyword>
<proteinExistence type="inferred from homology"/>
<accession>A0A210QG92</accession>
<dbReference type="PROSITE" id="PS51257">
    <property type="entry name" value="PROKAR_LIPOPROTEIN"/>
    <property type="match status" value="1"/>
</dbReference>
<protein>
    <recommendedName>
        <fullName evidence="3">Carboxylic ester hydrolase</fullName>
        <ecNumber evidence="3">3.1.1.-</ecNumber>
    </recommendedName>
</protein>
<dbReference type="EC" id="3.1.1.-" evidence="3"/>
<dbReference type="STRING" id="6573.A0A210QG92"/>
<dbReference type="Pfam" id="PF00135">
    <property type="entry name" value="COesterase"/>
    <property type="match status" value="1"/>
</dbReference>
<feature type="domain" description="Carboxylesterase type B" evidence="4">
    <location>
        <begin position="24"/>
        <end position="556"/>
    </location>
</feature>
<dbReference type="InterPro" id="IPR019826">
    <property type="entry name" value="Carboxylesterase_B_AS"/>
</dbReference>
<feature type="chain" id="PRO_5011831240" description="Carboxylic ester hydrolase" evidence="3">
    <location>
        <begin position="21"/>
        <end position="573"/>
    </location>
</feature>